<accession>A9BKK4</accession>
<dbReference type="PANTHER" id="PTHR34935">
    <property type="entry name" value="PROTEIN TIC110, CHLOROPLASTIC"/>
    <property type="match status" value="1"/>
</dbReference>
<evidence type="ECO:0000313" key="3">
    <source>
        <dbReference type="Proteomes" id="UP000243127"/>
    </source>
</evidence>
<dbReference type="AlphaFoldDB" id="A9BKK4"/>
<gene>
    <name evidence="2" type="ORF">HAN_2g359</name>
</gene>
<keyword evidence="2" id="KW-0542">Nucleomorph</keyword>
<dbReference type="Pfam" id="PF16940">
    <property type="entry name" value="Tic110"/>
    <property type="match status" value="3"/>
</dbReference>
<dbReference type="Proteomes" id="UP000243127">
    <property type="component" value="Nucleomorph 2"/>
</dbReference>
<dbReference type="GeneID" id="5739841"/>
<dbReference type="PANTHER" id="PTHR34935:SF3">
    <property type="entry name" value="PROTEIN TIC110, CHLOROPLASTIC"/>
    <property type="match status" value="1"/>
</dbReference>
<evidence type="ECO:0000256" key="1">
    <source>
        <dbReference type="SAM" id="MobiDB-lite"/>
    </source>
</evidence>
<sequence length="1084" mass="123644">MTTNYYDAFVPSLILGKNFSVSLKQTNFSPSKFLLSKKKNLNRNSIIKNQNLISMRGNSNSGEDYITILNEEFISHEKNLKNKLQSLPPTYKKLISLLIFSTSLVSGWYFAPSRKPLICAGFSVVTGGAGLFLSKKFNIKNEFAIKKQIIQNIQFDSKNDNLITELNKIQKENSLTEDQLKSEIFDIYKKFLEVLLRNPVTNLEEIQNLKKIKKILNLSSQDVGQCHYDFAQNLYKDYIVMLEREGVSEPNEIINKFFFLSDRIFSQDSAKGYQYESARIRKIFLFLEKNVKDNCIDKSVKLYKDFIQESLTNSSIQSKDFSEICSTLGLPIASRDQIHGEFYEQKISEILSNEQKISANGKKDLENLQNLLEITPELAQNYLAKKTEPLISLELANIFEKLKVQITEQELTGFLNTLETKTQDFLLSNQSLEKSIKLTLSKVLRDQVENSLKFLRGNKKNESVKEIEKILYLRKNFANLGEKILEKKDFSEVFSNLGNNFKGEDIKKIYVTYLNSCLTEKKISVQNEGNLSELEQLFGMSAKESSEIYKITAGPLLENEIKKVLEKKAFDEENKNKINEIILSLKIEESLSLEIKCSIYQDTLKQILLKESFPTQKEQEELENFRKFLSLRWVDVQEFHDSLSEIPYQKSINEALGATGIIPKNYWEGLENLRKRLRMSEEKAKEIFYRSIKDKLRIGLEKAISDNKKKAQPKGSESGDSGEDPTVTKGAGTALGIEAGNPSGNELVNLVDLYSKNSIFVENEKVFNEVNQVSLLGQTGRAEIKNSTKSKIDYSYPVNLDGLFNKKITTDMYREYLVECFSVKSQNEKRKLFNNLDKLGPILGLNSSEIESIHSSVGSVVYKQYLSQALNKGFLDKSEMAFLSNIQDTLSMSSSKCSEFIREAKKNKVSVLIESIFSTSKVNADRVSDMRKIAKQLGVDLNNDLEISSDQRSKMFRVEIDNAIEKGKITKENQELIGEIQSGFGLPDDLSKKILLQCISSRCESHLVNAVASLRKNSSEDVFQEIEKMLNFGDLLPIQIKNSIGSGKERAELFSIYQTNFNESLTEEQYDKKIKLLKLMLGLN</sequence>
<protein>
    <submittedName>
        <fullName evidence="2">Iap100</fullName>
    </submittedName>
</protein>
<dbReference type="EMBL" id="CP000882">
    <property type="protein sequence ID" value="ABW98175.1"/>
    <property type="molecule type" value="Genomic_DNA"/>
</dbReference>
<dbReference type="InterPro" id="IPR031610">
    <property type="entry name" value="TIC110"/>
</dbReference>
<dbReference type="GO" id="GO:0045037">
    <property type="term" value="P:protein import into chloroplast stroma"/>
    <property type="evidence" value="ECO:0007669"/>
    <property type="project" value="TreeGrafter"/>
</dbReference>
<proteinExistence type="predicted"/>
<feature type="region of interest" description="Disordered" evidence="1">
    <location>
        <begin position="707"/>
        <end position="738"/>
    </location>
</feature>
<dbReference type="GO" id="GO:0061927">
    <property type="term" value="C:TOC-TIC supercomplex I"/>
    <property type="evidence" value="ECO:0007669"/>
    <property type="project" value="TreeGrafter"/>
</dbReference>
<reference evidence="2 3" key="1">
    <citation type="journal article" date="2007" name="Proc. Natl. Acad. Sci. U.S.A.">
        <title>Nucleomorph genome of Hemiselmis andersenii reveals complete intron loss and compaction as a driver of protein structure and function.</title>
        <authorList>
            <person name="Lane C.E."/>
            <person name="van den Heuvel K."/>
            <person name="Kozera C."/>
            <person name="Curtis B.A."/>
            <person name="Parsons B.J."/>
            <person name="Bowman S."/>
            <person name="Archibald J.M."/>
        </authorList>
    </citation>
    <scope>NUCLEOTIDE SEQUENCE [LARGE SCALE GENOMIC DNA]</scope>
    <source>
        <strain evidence="2 3">CCMP644</strain>
    </source>
</reference>
<dbReference type="RefSeq" id="XP_001712500.1">
    <property type="nucleotide sequence ID" value="XM_001712448.1"/>
</dbReference>
<geneLocation type="nucleomorph" evidence="2"/>
<evidence type="ECO:0000313" key="2">
    <source>
        <dbReference type="EMBL" id="ABW98175.1"/>
    </source>
</evidence>
<name>A9BKK4_HEMAN</name>
<organism evidence="2 3">
    <name type="scientific">Hemiselmis andersenii</name>
    <name type="common">Cryptophyte alga</name>
    <dbReference type="NCBI Taxonomy" id="464988"/>
    <lineage>
        <taxon>Eukaryota</taxon>
        <taxon>Cryptophyceae</taxon>
        <taxon>Cryptomonadales</taxon>
        <taxon>Hemiselmidaceae</taxon>
        <taxon>Hemiselmis</taxon>
    </lineage>
</organism>